<dbReference type="SUPFAM" id="SSF56112">
    <property type="entry name" value="Protein kinase-like (PK-like)"/>
    <property type="match status" value="1"/>
</dbReference>
<dbReference type="Gene3D" id="3.30.200.20">
    <property type="entry name" value="Phosphorylase Kinase, domain 1"/>
    <property type="match status" value="1"/>
</dbReference>
<keyword evidence="4" id="KW-0418">Kinase</keyword>
<name>A0A2N6MNP2_9CYAN</name>
<evidence type="ECO:0000256" key="2">
    <source>
        <dbReference type="ARBA" id="ARBA00022679"/>
    </source>
</evidence>
<organism evidence="7 8">
    <name type="scientific">Fischerella thermalis CCMEE 5330</name>
    <dbReference type="NCBI Taxonomy" id="2019670"/>
    <lineage>
        <taxon>Bacteria</taxon>
        <taxon>Bacillati</taxon>
        <taxon>Cyanobacteriota</taxon>
        <taxon>Cyanophyceae</taxon>
        <taxon>Nostocales</taxon>
        <taxon>Hapalosiphonaceae</taxon>
        <taxon>Fischerella</taxon>
    </lineage>
</organism>
<dbReference type="PANTHER" id="PTHR34273">
    <property type="entry name" value="METHYLTHIORIBOSE KINASE"/>
    <property type="match status" value="1"/>
</dbReference>
<evidence type="ECO:0000256" key="1">
    <source>
        <dbReference type="ARBA" id="ARBA00010165"/>
    </source>
</evidence>
<evidence type="ECO:0000256" key="4">
    <source>
        <dbReference type="ARBA" id="ARBA00022777"/>
    </source>
</evidence>
<gene>
    <name evidence="7" type="ORF">CEN41_01310</name>
</gene>
<dbReference type="EMBL" id="NMQI01000029">
    <property type="protein sequence ID" value="PMB48391.1"/>
    <property type="molecule type" value="Genomic_DNA"/>
</dbReference>
<dbReference type="GO" id="GO:0005524">
    <property type="term" value="F:ATP binding"/>
    <property type="evidence" value="ECO:0007669"/>
    <property type="project" value="UniProtKB-KW"/>
</dbReference>
<comment type="caution">
    <text evidence="7">The sequence shown here is derived from an EMBL/GenBank/DDBJ whole genome shotgun (WGS) entry which is preliminary data.</text>
</comment>
<evidence type="ECO:0000256" key="3">
    <source>
        <dbReference type="ARBA" id="ARBA00022741"/>
    </source>
</evidence>
<evidence type="ECO:0000259" key="6">
    <source>
        <dbReference type="Pfam" id="PF01636"/>
    </source>
</evidence>
<feature type="domain" description="Aminoglycoside phosphotransferase" evidence="6">
    <location>
        <begin position="28"/>
        <end position="257"/>
    </location>
</feature>
<reference evidence="7 8" key="1">
    <citation type="submission" date="2017-07" db="EMBL/GenBank/DDBJ databases">
        <title>Genomes of Fischerella (Mastigocladus) sp. strains.</title>
        <authorList>
            <person name="Miller S.R."/>
        </authorList>
    </citation>
    <scope>NUCLEOTIDE SEQUENCE [LARGE SCALE GENOMIC DNA]</scope>
    <source>
        <strain evidence="7 8">CCMEE 5330</strain>
    </source>
</reference>
<evidence type="ECO:0000256" key="5">
    <source>
        <dbReference type="ARBA" id="ARBA00022840"/>
    </source>
</evidence>
<comment type="similarity">
    <text evidence="1">Belongs to the methylthioribose kinase family.</text>
</comment>
<protein>
    <recommendedName>
        <fullName evidence="6">Aminoglycoside phosphotransferase domain-containing protein</fullName>
    </recommendedName>
</protein>
<proteinExistence type="inferred from homology"/>
<sequence>MIDIEQPDQLTAYLRARGIVAAEEQPNIRVLTGGVANKTVLVEHAGGGLVVKQALGKFRVKVDWFVQPERSALEALGLRTYEALLPAGRTPRFLFEDFDHFIHAMTAIPQPHETLKRLLLGGQGTPTLIERFAALMAASHLRALQHADALRPQFASLDYFETQRLEPFYAYTATQVPEAADFIHALIDETRRTQLTLVHADFTPKNILVLPDDQLVLLDFEIVHWGDPAFDVGLALAHLIAKTIKVEARRADYAAYARLFSAAYLEQVGNTFGALEGRIVRHALACLLARVRGRSPLEYFDEPQRAAIAARAVDQVMQLPPTLHALVDALTSLF</sequence>
<dbReference type="Gene3D" id="3.90.1200.10">
    <property type="match status" value="1"/>
</dbReference>
<dbReference type="PROSITE" id="PS00109">
    <property type="entry name" value="PROTEIN_KINASE_TYR"/>
    <property type="match status" value="1"/>
</dbReference>
<dbReference type="PANTHER" id="PTHR34273:SF2">
    <property type="entry name" value="METHYLTHIORIBOSE KINASE"/>
    <property type="match status" value="1"/>
</dbReference>
<dbReference type="Proteomes" id="UP000234966">
    <property type="component" value="Unassembled WGS sequence"/>
</dbReference>
<dbReference type="AlphaFoldDB" id="A0A2N6MNP2"/>
<evidence type="ECO:0000313" key="7">
    <source>
        <dbReference type="EMBL" id="PMB48391.1"/>
    </source>
</evidence>
<keyword evidence="3" id="KW-0547">Nucleotide-binding</keyword>
<dbReference type="Pfam" id="PF01636">
    <property type="entry name" value="APH"/>
    <property type="match status" value="1"/>
</dbReference>
<evidence type="ECO:0000313" key="8">
    <source>
        <dbReference type="Proteomes" id="UP000234966"/>
    </source>
</evidence>
<dbReference type="InterPro" id="IPR011009">
    <property type="entry name" value="Kinase-like_dom_sf"/>
</dbReference>
<dbReference type="GO" id="GO:0004672">
    <property type="term" value="F:protein kinase activity"/>
    <property type="evidence" value="ECO:0007669"/>
    <property type="project" value="InterPro"/>
</dbReference>
<dbReference type="InterPro" id="IPR008266">
    <property type="entry name" value="Tyr_kinase_AS"/>
</dbReference>
<keyword evidence="2" id="KW-0808">Transferase</keyword>
<keyword evidence="5" id="KW-0067">ATP-binding</keyword>
<dbReference type="InterPro" id="IPR002575">
    <property type="entry name" value="Aminoglycoside_PTrfase"/>
</dbReference>
<accession>A0A2N6MNP2</accession>